<accession>A0A183J2J0</accession>
<evidence type="ECO:0000313" key="1">
    <source>
        <dbReference type="EMBL" id="VDP28828.1"/>
    </source>
</evidence>
<reference evidence="3" key="1">
    <citation type="submission" date="2016-06" db="UniProtKB">
        <authorList>
            <consortium name="WormBaseParasite"/>
        </authorList>
    </citation>
    <scope>IDENTIFICATION</scope>
</reference>
<dbReference type="OrthoDB" id="6740956at2759"/>
<reference evidence="1 2" key="2">
    <citation type="submission" date="2018-11" db="EMBL/GenBank/DDBJ databases">
        <authorList>
            <consortium name="Pathogen Informatics"/>
        </authorList>
    </citation>
    <scope>NUCLEOTIDE SEQUENCE [LARGE SCALE GENOMIC DNA]</scope>
</reference>
<evidence type="ECO:0000313" key="3">
    <source>
        <dbReference type="WBParaSite" id="SBAD_0001044801-mRNA-1"/>
    </source>
</evidence>
<dbReference type="AlphaFoldDB" id="A0A183J2J0"/>
<gene>
    <name evidence="1" type="ORF">SBAD_LOCUS10088</name>
</gene>
<proteinExistence type="predicted"/>
<dbReference type="WBParaSite" id="SBAD_0001044801-mRNA-1">
    <property type="protein sequence ID" value="SBAD_0001044801-mRNA-1"/>
    <property type="gene ID" value="SBAD_0001044801"/>
</dbReference>
<sequence>MGFHKRFVGLTRLEMVRNSDIRKSLGIQPLHLQIEKSQLQWLGHVLRMPAERKDKQLFLANPTGRRPRGRRRLSWCKHVVGVCSRLDLSFAEAHTLAQDRERWKYCLTRLPPRPERRSGDGR</sequence>
<evidence type="ECO:0000313" key="2">
    <source>
        <dbReference type="Proteomes" id="UP000270296"/>
    </source>
</evidence>
<dbReference type="EMBL" id="UZAM01013588">
    <property type="protein sequence ID" value="VDP28828.1"/>
    <property type="molecule type" value="Genomic_DNA"/>
</dbReference>
<organism evidence="3">
    <name type="scientific">Soboliphyme baturini</name>
    <dbReference type="NCBI Taxonomy" id="241478"/>
    <lineage>
        <taxon>Eukaryota</taxon>
        <taxon>Metazoa</taxon>
        <taxon>Ecdysozoa</taxon>
        <taxon>Nematoda</taxon>
        <taxon>Enoplea</taxon>
        <taxon>Dorylaimia</taxon>
        <taxon>Dioctophymatida</taxon>
        <taxon>Dioctophymatoidea</taxon>
        <taxon>Soboliphymatidae</taxon>
        <taxon>Soboliphyme</taxon>
    </lineage>
</organism>
<dbReference type="Proteomes" id="UP000270296">
    <property type="component" value="Unassembled WGS sequence"/>
</dbReference>
<keyword evidence="2" id="KW-1185">Reference proteome</keyword>
<name>A0A183J2J0_9BILA</name>
<protein>
    <submittedName>
        <fullName evidence="1 3">Uncharacterized protein</fullName>
    </submittedName>
</protein>